<keyword evidence="2" id="KW-1185">Reference proteome</keyword>
<comment type="caution">
    <text evidence="1">The sequence shown here is derived from an EMBL/GenBank/DDBJ whole genome shotgun (WGS) entry which is preliminary data.</text>
</comment>
<protein>
    <submittedName>
        <fullName evidence="1">Uncharacterized protein</fullName>
    </submittedName>
</protein>
<organism evidence="1 2">
    <name type="scientific">Trifolium pratense</name>
    <name type="common">Red clover</name>
    <dbReference type="NCBI Taxonomy" id="57577"/>
    <lineage>
        <taxon>Eukaryota</taxon>
        <taxon>Viridiplantae</taxon>
        <taxon>Streptophyta</taxon>
        <taxon>Embryophyta</taxon>
        <taxon>Tracheophyta</taxon>
        <taxon>Spermatophyta</taxon>
        <taxon>Magnoliopsida</taxon>
        <taxon>eudicotyledons</taxon>
        <taxon>Gunneridae</taxon>
        <taxon>Pentapetalae</taxon>
        <taxon>rosids</taxon>
        <taxon>fabids</taxon>
        <taxon>Fabales</taxon>
        <taxon>Fabaceae</taxon>
        <taxon>Papilionoideae</taxon>
        <taxon>50 kb inversion clade</taxon>
        <taxon>NPAAA clade</taxon>
        <taxon>Hologalegina</taxon>
        <taxon>IRL clade</taxon>
        <taxon>Trifolieae</taxon>
        <taxon>Trifolium</taxon>
    </lineage>
</organism>
<sequence length="343" mass="38516">MTSILLVALLLLIPILFLLKRTKQSKRVPPGSLGIPIIGQSLGYLRARRANIAEKWVEDRINKYGPISKLSLFGKPTVLIHGQAANKFIFANGGGNIVNMQIQSIKMILGDRNLQELRGKDHSRVRGALVSFLKPESLKQYVGKIDEEVRRHIQMHWEGKQQVKVLPLMKTLTFNIISSLLFGLESGNQRDQFMNPFQELMKGVVSVPINIPFTRYNRSLKASAKIQNMLKEIVHQKKVEQEKNGVNPRQDLISCMLSMVEDDKQVLTENEIIHNAMLVMVAGYDTSSVLITFIIRLLANEPAICAAVLQEQEEIAKGKLLGEPNMGRPFKDEVLLESSNGNS</sequence>
<accession>A0ACB0INS1</accession>
<reference evidence="1" key="1">
    <citation type="submission" date="2023-10" db="EMBL/GenBank/DDBJ databases">
        <authorList>
            <person name="Rodriguez Cubillos JULIANA M."/>
            <person name="De Vega J."/>
        </authorList>
    </citation>
    <scope>NUCLEOTIDE SEQUENCE</scope>
</reference>
<dbReference type="EMBL" id="CASHSV030000002">
    <property type="protein sequence ID" value="CAJ2634049.1"/>
    <property type="molecule type" value="Genomic_DNA"/>
</dbReference>
<dbReference type="Proteomes" id="UP001177021">
    <property type="component" value="Unassembled WGS sequence"/>
</dbReference>
<evidence type="ECO:0000313" key="2">
    <source>
        <dbReference type="Proteomes" id="UP001177021"/>
    </source>
</evidence>
<name>A0ACB0INS1_TRIPR</name>
<gene>
    <name evidence="1" type="ORF">MILVUS5_LOCUS5043</name>
</gene>
<evidence type="ECO:0000313" key="1">
    <source>
        <dbReference type="EMBL" id="CAJ2634049.1"/>
    </source>
</evidence>
<proteinExistence type="predicted"/>